<dbReference type="InterPro" id="IPR050498">
    <property type="entry name" value="Ycf3"/>
</dbReference>
<proteinExistence type="predicted"/>
<feature type="repeat" description="TPR" evidence="3">
    <location>
        <begin position="127"/>
        <end position="160"/>
    </location>
</feature>
<feature type="repeat" description="TPR" evidence="3">
    <location>
        <begin position="541"/>
        <end position="574"/>
    </location>
</feature>
<keyword evidence="1" id="KW-0677">Repeat</keyword>
<dbReference type="Pfam" id="PF13181">
    <property type="entry name" value="TPR_8"/>
    <property type="match status" value="1"/>
</dbReference>
<keyword evidence="2 3" id="KW-0802">TPR repeat</keyword>
<dbReference type="SMART" id="SM00028">
    <property type="entry name" value="TPR"/>
    <property type="match status" value="12"/>
</dbReference>
<protein>
    <submittedName>
        <fullName evidence="4">Tetratricopeptide repeat protein</fullName>
    </submittedName>
</protein>
<dbReference type="PANTHER" id="PTHR44858">
    <property type="entry name" value="TETRATRICOPEPTIDE REPEAT PROTEIN 6"/>
    <property type="match status" value="1"/>
</dbReference>
<dbReference type="InterPro" id="IPR011990">
    <property type="entry name" value="TPR-like_helical_dom_sf"/>
</dbReference>
<dbReference type="InterPro" id="IPR019734">
    <property type="entry name" value="TPR_rpt"/>
</dbReference>
<dbReference type="PANTHER" id="PTHR44858:SF1">
    <property type="entry name" value="UDP-N-ACETYLGLUCOSAMINE--PEPTIDE N-ACETYLGLUCOSAMINYLTRANSFERASE SPINDLY-RELATED"/>
    <property type="match status" value="1"/>
</dbReference>
<dbReference type="Pfam" id="PF13432">
    <property type="entry name" value="TPR_16"/>
    <property type="match status" value="3"/>
</dbReference>
<comment type="caution">
    <text evidence="4">The sequence shown here is derived from an EMBL/GenBank/DDBJ whole genome shotgun (WGS) entry which is preliminary data.</text>
</comment>
<feature type="repeat" description="TPR" evidence="3">
    <location>
        <begin position="59"/>
        <end position="92"/>
    </location>
</feature>
<dbReference type="Gene3D" id="1.25.40.10">
    <property type="entry name" value="Tetratricopeptide repeat domain"/>
    <property type="match status" value="5"/>
</dbReference>
<accession>A0AAE3UBI1</accession>
<dbReference type="Pfam" id="PF00515">
    <property type="entry name" value="TPR_1"/>
    <property type="match status" value="1"/>
</dbReference>
<evidence type="ECO:0000256" key="2">
    <source>
        <dbReference type="ARBA" id="ARBA00022803"/>
    </source>
</evidence>
<evidence type="ECO:0000313" key="5">
    <source>
        <dbReference type="Proteomes" id="UP001241110"/>
    </source>
</evidence>
<dbReference type="Proteomes" id="UP001241110">
    <property type="component" value="Unassembled WGS sequence"/>
</dbReference>
<organism evidence="4 5">
    <name type="scientific">Xanthocytophaga flava</name>
    <dbReference type="NCBI Taxonomy" id="3048013"/>
    <lineage>
        <taxon>Bacteria</taxon>
        <taxon>Pseudomonadati</taxon>
        <taxon>Bacteroidota</taxon>
        <taxon>Cytophagia</taxon>
        <taxon>Cytophagales</taxon>
        <taxon>Rhodocytophagaceae</taxon>
        <taxon>Xanthocytophaga</taxon>
    </lineage>
</organism>
<gene>
    <name evidence="4" type="ORF">QNI16_25160</name>
</gene>
<dbReference type="AlphaFoldDB" id="A0AAE3UBI1"/>
<sequence length="587" mass="67466">MLLRIGILFIFSLFVSTVYSQNKASEKAYKKAISYFNKGQAVEGFDYLQKALKADSTHKKALYALGYYQFQAQKYDSARMAFDRLIVHYPKDTSFYHYRALTRLYTEDYTGAEKDFQHVLSIDPKDETAWNDLGYLYYQWGKEKEANEALDHSISVRPSRSAWYYKALLAYEQDEKAKAKDYVQKALVLDPTYPNALRLNATLLAEDKKYPEAVKIYEGLLQAGEIEDEDFLDWGMIYYRQKKYEDALYYFDLPDSTDNANLLYYKGLTQYRLKKYPEALTSLNQATQELDSEDEENAPILYDLAIVKFQAGSRKEAVEDFLHSIYLMPEIAQQRNQVGDTLELLGNAVLLLNRLYTPGQLDSVRILGYYDRADALVEDGDIGEDALHSINQAISLDTLGSNAYFLRARIYYFQEKYAEALRDMNKVFLLKKNTLKSYEHYWRGLVYSAMDAFDNALTDYNKAIQLEPNESTYYADRALVLSALGETSSALQDINQAMQLEKENDHTYLILIRASLLNDEGQYEQAIRDCDTVITAQPENALAYCMRGFAHKGLRQTPKALADFTKALSLEPDMEEAKAGLEDLDGQ</sequence>
<evidence type="ECO:0000256" key="3">
    <source>
        <dbReference type="PROSITE-ProRule" id="PRU00339"/>
    </source>
</evidence>
<dbReference type="Pfam" id="PF12895">
    <property type="entry name" value="ANAPC3"/>
    <property type="match status" value="1"/>
</dbReference>
<feature type="repeat" description="TPR" evidence="3">
    <location>
        <begin position="437"/>
        <end position="470"/>
    </location>
</feature>
<evidence type="ECO:0000313" key="4">
    <source>
        <dbReference type="EMBL" id="MDJ1483814.1"/>
    </source>
</evidence>
<dbReference type="SUPFAM" id="SSF48452">
    <property type="entry name" value="TPR-like"/>
    <property type="match status" value="3"/>
</dbReference>
<name>A0AAE3UBI1_9BACT</name>
<dbReference type="PROSITE" id="PS50005">
    <property type="entry name" value="TPR"/>
    <property type="match status" value="5"/>
</dbReference>
<dbReference type="EMBL" id="JASJOS010000012">
    <property type="protein sequence ID" value="MDJ1483814.1"/>
    <property type="molecule type" value="Genomic_DNA"/>
</dbReference>
<evidence type="ECO:0000256" key="1">
    <source>
        <dbReference type="ARBA" id="ARBA00022737"/>
    </source>
</evidence>
<dbReference type="RefSeq" id="WP_313984224.1">
    <property type="nucleotide sequence ID" value="NZ_JASJOS010000012.1"/>
</dbReference>
<feature type="repeat" description="TPR" evidence="3">
    <location>
        <begin position="93"/>
        <end position="126"/>
    </location>
</feature>
<reference evidence="4" key="1">
    <citation type="submission" date="2023-05" db="EMBL/GenBank/DDBJ databases">
        <authorList>
            <person name="Zhang X."/>
        </authorList>
    </citation>
    <scope>NUCLEOTIDE SEQUENCE</scope>
    <source>
        <strain evidence="4">YF14B1</strain>
    </source>
</reference>